<reference evidence="3" key="1">
    <citation type="submission" date="2016-10" db="EMBL/GenBank/DDBJ databases">
        <authorList>
            <person name="Varghese N."/>
            <person name="Submissions S."/>
        </authorList>
    </citation>
    <scope>NUCLEOTIDE SEQUENCE [LARGE SCALE GENOMIC DNA]</scope>
    <source>
        <strain evidence="3">DSM 8344</strain>
    </source>
</reference>
<organism evidence="2 3">
    <name type="scientific">Desulfosporosinus hippei DSM 8344</name>
    <dbReference type="NCBI Taxonomy" id="1121419"/>
    <lineage>
        <taxon>Bacteria</taxon>
        <taxon>Bacillati</taxon>
        <taxon>Bacillota</taxon>
        <taxon>Clostridia</taxon>
        <taxon>Eubacteriales</taxon>
        <taxon>Desulfitobacteriaceae</taxon>
        <taxon>Desulfosporosinus</taxon>
    </lineage>
</organism>
<feature type="transmembrane region" description="Helical" evidence="1">
    <location>
        <begin position="143"/>
        <end position="165"/>
    </location>
</feature>
<dbReference type="Proteomes" id="UP000198656">
    <property type="component" value="Unassembled WGS sequence"/>
</dbReference>
<dbReference type="OrthoDB" id="1795979at2"/>
<dbReference type="EMBL" id="FNCP01000023">
    <property type="protein sequence ID" value="SDH97692.1"/>
    <property type="molecule type" value="Genomic_DNA"/>
</dbReference>
<feature type="transmembrane region" description="Helical" evidence="1">
    <location>
        <begin position="88"/>
        <end position="110"/>
    </location>
</feature>
<name>A0A1G8GTK2_9FIRM</name>
<keyword evidence="3" id="KW-1185">Reference proteome</keyword>
<accession>A0A1G8GTK2</accession>
<protein>
    <submittedName>
        <fullName evidence="2">Thiosulfate dehydrogenase [quinone] large subunit</fullName>
    </submittedName>
</protein>
<evidence type="ECO:0000313" key="2">
    <source>
        <dbReference type="EMBL" id="SDH97692.1"/>
    </source>
</evidence>
<proteinExistence type="predicted"/>
<dbReference type="AlphaFoldDB" id="A0A1G8GTK2"/>
<feature type="transmembrane region" description="Helical" evidence="1">
    <location>
        <begin position="17"/>
        <end position="36"/>
    </location>
</feature>
<keyword evidence="1" id="KW-0472">Membrane</keyword>
<sequence length="184" mass="20677">MTSYIETVKTQFKDRKVALLVIIFTVTRLIYGWAWVESASHKLAWFSDGKLNSAGKIETLITNIAGPKVTNFDPLYINKGFSWLAQNIFLSMPGVTDTLVVIFELLVGLSMILGFRIFWFALLAMFMNVQFLAGGSFNNFGYIWTNLAFLKFAPYAELLGVGGFLKYKQNKELLSQGKGELSTT</sequence>
<keyword evidence="1" id="KW-0812">Transmembrane</keyword>
<dbReference type="RefSeq" id="WP_092334916.1">
    <property type="nucleotide sequence ID" value="NZ_FNCP01000023.1"/>
</dbReference>
<evidence type="ECO:0000256" key="1">
    <source>
        <dbReference type="SAM" id="Phobius"/>
    </source>
</evidence>
<gene>
    <name evidence="2" type="ORF">SAMN05443529_12353</name>
</gene>
<evidence type="ECO:0000313" key="3">
    <source>
        <dbReference type="Proteomes" id="UP000198656"/>
    </source>
</evidence>
<keyword evidence="1" id="KW-1133">Transmembrane helix</keyword>